<feature type="region of interest" description="Disordered" evidence="1">
    <location>
        <begin position="88"/>
        <end position="111"/>
    </location>
</feature>
<protein>
    <recommendedName>
        <fullName evidence="2">DUF4939 domain-containing protein</fullName>
    </recommendedName>
</protein>
<comment type="caution">
    <text evidence="3">The sequence shown here is derived from an EMBL/GenBank/DDBJ whole genome shotgun (WGS) entry which is preliminary data.</text>
</comment>
<accession>A0A8H7QGK4</accession>
<feature type="domain" description="DUF4939" evidence="2">
    <location>
        <begin position="113"/>
        <end position="201"/>
    </location>
</feature>
<dbReference type="InterPro" id="IPR032549">
    <property type="entry name" value="DUF4939"/>
</dbReference>
<evidence type="ECO:0000256" key="1">
    <source>
        <dbReference type="SAM" id="MobiDB-lite"/>
    </source>
</evidence>
<reference evidence="3" key="1">
    <citation type="submission" date="2020-12" db="EMBL/GenBank/DDBJ databases">
        <title>Metabolic potential, ecology and presence of endohyphal bacteria is reflected in genomic diversity of Mucoromycotina.</title>
        <authorList>
            <person name="Muszewska A."/>
            <person name="Okrasinska A."/>
            <person name="Steczkiewicz K."/>
            <person name="Drgas O."/>
            <person name="Orlowska M."/>
            <person name="Perlinska-Lenart U."/>
            <person name="Aleksandrzak-Piekarczyk T."/>
            <person name="Szatraj K."/>
            <person name="Zielenkiewicz U."/>
            <person name="Pilsyk S."/>
            <person name="Malc E."/>
            <person name="Mieczkowski P."/>
            <person name="Kruszewska J.S."/>
            <person name="Biernat P."/>
            <person name="Pawlowska J."/>
        </authorList>
    </citation>
    <scope>NUCLEOTIDE SEQUENCE</scope>
    <source>
        <strain evidence="3">WA0000017839</strain>
    </source>
</reference>
<evidence type="ECO:0000259" key="2">
    <source>
        <dbReference type="Pfam" id="PF16297"/>
    </source>
</evidence>
<keyword evidence="4" id="KW-1185">Reference proteome</keyword>
<dbReference type="EMBL" id="JAEPRD010000362">
    <property type="protein sequence ID" value="KAG2191725.1"/>
    <property type="molecule type" value="Genomic_DNA"/>
</dbReference>
<dbReference type="Pfam" id="PF16297">
    <property type="entry name" value="DUF4939"/>
    <property type="match status" value="1"/>
</dbReference>
<gene>
    <name evidence="3" type="ORF">INT47_007990</name>
</gene>
<name>A0A8H7QGK4_9FUNG</name>
<evidence type="ECO:0000313" key="3">
    <source>
        <dbReference type="EMBL" id="KAG2191725.1"/>
    </source>
</evidence>
<organism evidence="3 4">
    <name type="scientific">Mucor saturninus</name>
    <dbReference type="NCBI Taxonomy" id="64648"/>
    <lineage>
        <taxon>Eukaryota</taxon>
        <taxon>Fungi</taxon>
        <taxon>Fungi incertae sedis</taxon>
        <taxon>Mucoromycota</taxon>
        <taxon>Mucoromycotina</taxon>
        <taxon>Mucoromycetes</taxon>
        <taxon>Mucorales</taxon>
        <taxon>Mucorineae</taxon>
        <taxon>Mucoraceae</taxon>
        <taxon>Mucor</taxon>
    </lineage>
</organism>
<evidence type="ECO:0000313" key="4">
    <source>
        <dbReference type="Proteomes" id="UP000603453"/>
    </source>
</evidence>
<proteinExistence type="predicted"/>
<dbReference type="Proteomes" id="UP000603453">
    <property type="component" value="Unassembled WGS sequence"/>
</dbReference>
<feature type="compositionally biased region" description="Low complexity" evidence="1">
    <location>
        <begin position="94"/>
        <end position="111"/>
    </location>
</feature>
<sequence>MSFSPEYLQILEDLMNRFNALQESLPHQLEQISLNLSSIQQDNTTARETLENNVLGLIEQTQQQLSSVQAEVYSFINNNLVFKTAANAPNPDVSTSTPTESNSTPTASTNSRIKVRDPQTFYGKATHCNSFFAQLSICFAVDQVKFKTDREKILFAISHLSGNTFAYMEPYLAEVNLPVENQHDVLRNYTIFQETITNAFGDSNPTVRADTAIRASKQTSAVSIYATDFRRLSMLLKWVLML</sequence>
<dbReference type="AlphaFoldDB" id="A0A8H7QGK4"/>
<dbReference type="OrthoDB" id="8963439at2759"/>